<comment type="caution">
    <text evidence="1">The sequence shown here is derived from an EMBL/GenBank/DDBJ whole genome shotgun (WGS) entry which is preliminary data.</text>
</comment>
<gene>
    <name evidence="1" type="ORF">O3P69_010292</name>
</gene>
<protein>
    <submittedName>
        <fullName evidence="1">Uncharacterized protein</fullName>
    </submittedName>
</protein>
<evidence type="ECO:0000313" key="2">
    <source>
        <dbReference type="Proteomes" id="UP001487740"/>
    </source>
</evidence>
<name>A0AAW0TWC1_SCYPA</name>
<evidence type="ECO:0000313" key="1">
    <source>
        <dbReference type="EMBL" id="KAK8390497.1"/>
    </source>
</evidence>
<keyword evidence="2" id="KW-1185">Reference proteome</keyword>
<dbReference type="EMBL" id="JARAKH010000025">
    <property type="protein sequence ID" value="KAK8390497.1"/>
    <property type="molecule type" value="Genomic_DNA"/>
</dbReference>
<accession>A0AAW0TWC1</accession>
<dbReference type="Proteomes" id="UP001487740">
    <property type="component" value="Unassembled WGS sequence"/>
</dbReference>
<proteinExistence type="predicted"/>
<sequence>MPASPHTCHTCVSVHTAAFRTSVPTPHLRTSNILTWLTADGGTEQRKTSSEMMRYVFLAVALVVGVAWGRPSETLQLSTTPPTATMPTVQLIKDLGNLTIHVTHNPEGDYGLEVYDNDLEKLLPSTVFSLPGDWKPPGLEKSRIVHSEFLESGDVVVAFFSLENSLDLILLPKELFVYKKTNSGVIVFPKLDVPWHPTVSTSTEYWAWPNTTAPYNTTTSTTTTTTTTTAYTTRDYTATPKVE</sequence>
<dbReference type="AlphaFoldDB" id="A0AAW0TWC1"/>
<reference evidence="1 2" key="1">
    <citation type="submission" date="2023-03" db="EMBL/GenBank/DDBJ databases">
        <title>High-quality genome of Scylla paramamosain provides insights in environmental adaptation.</title>
        <authorList>
            <person name="Zhang L."/>
        </authorList>
    </citation>
    <scope>NUCLEOTIDE SEQUENCE [LARGE SCALE GENOMIC DNA]</scope>
    <source>
        <strain evidence="1">LZ_2023a</strain>
        <tissue evidence="1">Muscle</tissue>
    </source>
</reference>
<organism evidence="1 2">
    <name type="scientific">Scylla paramamosain</name>
    <name type="common">Mud crab</name>
    <dbReference type="NCBI Taxonomy" id="85552"/>
    <lineage>
        <taxon>Eukaryota</taxon>
        <taxon>Metazoa</taxon>
        <taxon>Ecdysozoa</taxon>
        <taxon>Arthropoda</taxon>
        <taxon>Crustacea</taxon>
        <taxon>Multicrustacea</taxon>
        <taxon>Malacostraca</taxon>
        <taxon>Eumalacostraca</taxon>
        <taxon>Eucarida</taxon>
        <taxon>Decapoda</taxon>
        <taxon>Pleocyemata</taxon>
        <taxon>Brachyura</taxon>
        <taxon>Eubrachyura</taxon>
        <taxon>Portunoidea</taxon>
        <taxon>Portunidae</taxon>
        <taxon>Portuninae</taxon>
        <taxon>Scylla</taxon>
    </lineage>
</organism>